<proteinExistence type="predicted"/>
<comment type="caution">
    <text evidence="1">The sequence shown here is derived from an EMBL/GenBank/DDBJ whole genome shotgun (WGS) entry which is preliminary data.</text>
</comment>
<dbReference type="Proteomes" id="UP000034793">
    <property type="component" value="Unassembled WGS sequence"/>
</dbReference>
<evidence type="ECO:0000313" key="1">
    <source>
        <dbReference type="EMBL" id="KKR30321.1"/>
    </source>
</evidence>
<name>A0A0G0PYZ5_9BACT</name>
<feature type="non-terminal residue" evidence="1">
    <location>
        <position position="30"/>
    </location>
</feature>
<gene>
    <name evidence="1" type="ORF">UT61_C0009G0054</name>
</gene>
<dbReference type="AlphaFoldDB" id="A0A0G0PYZ5"/>
<sequence length="30" mass="3303">MERSLSIEQGGIGTLEHGRRGYGDVVERLS</sequence>
<dbReference type="EMBL" id="LBXL01000009">
    <property type="protein sequence ID" value="KKR30321.1"/>
    <property type="molecule type" value="Genomic_DNA"/>
</dbReference>
<protein>
    <submittedName>
        <fullName evidence="1">Uncharacterized protein</fullName>
    </submittedName>
</protein>
<organism evidence="1 2">
    <name type="scientific">Candidatus Woesebacteria bacterium GW2011_GWA1_39_8</name>
    <dbReference type="NCBI Taxonomy" id="1618552"/>
    <lineage>
        <taxon>Bacteria</taxon>
        <taxon>Candidatus Woeseibacteriota</taxon>
    </lineage>
</organism>
<evidence type="ECO:0000313" key="2">
    <source>
        <dbReference type="Proteomes" id="UP000034793"/>
    </source>
</evidence>
<accession>A0A0G0PYZ5</accession>
<reference evidence="1 2" key="1">
    <citation type="journal article" date="2015" name="Nature">
        <title>rRNA introns, odd ribosomes, and small enigmatic genomes across a large radiation of phyla.</title>
        <authorList>
            <person name="Brown C.T."/>
            <person name="Hug L.A."/>
            <person name="Thomas B.C."/>
            <person name="Sharon I."/>
            <person name="Castelle C.J."/>
            <person name="Singh A."/>
            <person name="Wilkins M.J."/>
            <person name="Williams K.H."/>
            <person name="Banfield J.F."/>
        </authorList>
    </citation>
    <scope>NUCLEOTIDE SEQUENCE [LARGE SCALE GENOMIC DNA]</scope>
</reference>